<keyword evidence="2" id="KW-0227">DNA damage</keyword>
<dbReference type="GO" id="GO:0016787">
    <property type="term" value="F:hydrolase activity"/>
    <property type="evidence" value="ECO:0007669"/>
    <property type="project" value="UniProtKB-KW"/>
</dbReference>
<evidence type="ECO:0000256" key="5">
    <source>
        <dbReference type="ARBA" id="ARBA00023204"/>
    </source>
</evidence>
<dbReference type="PANTHER" id="PTHR33516:SF2">
    <property type="entry name" value="LEXA REPRESSOR-RELATED"/>
    <property type="match status" value="1"/>
</dbReference>
<proteinExistence type="inferred from homology"/>
<reference evidence="9" key="1">
    <citation type="submission" date="2020-10" db="EMBL/GenBank/DDBJ databases">
        <authorList>
            <person name="Gilroy R."/>
        </authorList>
    </citation>
    <scope>NUCLEOTIDE SEQUENCE</scope>
    <source>
        <strain evidence="9">3924</strain>
    </source>
</reference>
<accession>A0A940DK83</accession>
<dbReference type="PRINTS" id="PR00726">
    <property type="entry name" value="LEXASERPTASE"/>
</dbReference>
<dbReference type="Proteomes" id="UP000712007">
    <property type="component" value="Unassembled WGS sequence"/>
</dbReference>
<dbReference type="InterPro" id="IPR015927">
    <property type="entry name" value="Peptidase_S24_S26A/B/C"/>
</dbReference>
<evidence type="ECO:0000313" key="9">
    <source>
        <dbReference type="EMBL" id="MBO8439447.1"/>
    </source>
</evidence>
<sequence>MTVTVDVFPGGMPPEEYGGNAAEGDVQSGGQRLSAGFPSPAENFAKMPIDLNRVLVRHPSATFFGRVKGDAMDASGIGDGDLLIIDRSVEPSDGRVAVCHIDGEFSLRRIQVDGRGVHLVSPGGKRVTIGGDTMDDWRLWGVVTHVVKRL</sequence>
<evidence type="ECO:0000256" key="2">
    <source>
        <dbReference type="ARBA" id="ARBA00022763"/>
    </source>
</evidence>
<comment type="similarity">
    <text evidence="1 7">Belongs to the peptidase S24 family.</text>
</comment>
<keyword evidence="3 7" id="KW-0378">Hydrolase</keyword>
<keyword evidence="6" id="KW-0742">SOS response</keyword>
<reference evidence="9" key="2">
    <citation type="journal article" date="2021" name="PeerJ">
        <title>Extensive microbial diversity within the chicken gut microbiome revealed by metagenomics and culture.</title>
        <authorList>
            <person name="Gilroy R."/>
            <person name="Ravi A."/>
            <person name="Getino M."/>
            <person name="Pursley I."/>
            <person name="Horton D.L."/>
            <person name="Alikhan N.F."/>
            <person name="Baker D."/>
            <person name="Gharbi K."/>
            <person name="Hall N."/>
            <person name="Watson M."/>
            <person name="Adriaenssens E.M."/>
            <person name="Foster-Nyarko E."/>
            <person name="Jarju S."/>
            <person name="Secka A."/>
            <person name="Antonio M."/>
            <person name="Oren A."/>
            <person name="Chaudhuri R.R."/>
            <person name="La Ragione R."/>
            <person name="Hildebrand F."/>
            <person name="Pallen M.J."/>
        </authorList>
    </citation>
    <scope>NUCLEOTIDE SEQUENCE</scope>
    <source>
        <strain evidence="9">3924</strain>
    </source>
</reference>
<dbReference type="InterPro" id="IPR006197">
    <property type="entry name" value="Peptidase_S24_LexA"/>
</dbReference>
<dbReference type="GO" id="GO:0003887">
    <property type="term" value="F:DNA-directed DNA polymerase activity"/>
    <property type="evidence" value="ECO:0007669"/>
    <property type="project" value="UniProtKB-EC"/>
</dbReference>
<evidence type="ECO:0000259" key="8">
    <source>
        <dbReference type="Pfam" id="PF00717"/>
    </source>
</evidence>
<gene>
    <name evidence="9" type="primary">umuD</name>
    <name evidence="9" type="ORF">IAC51_02230</name>
</gene>
<evidence type="ECO:0000256" key="1">
    <source>
        <dbReference type="ARBA" id="ARBA00007484"/>
    </source>
</evidence>
<protein>
    <submittedName>
        <fullName evidence="9">Translesion error-prone DNA polymerase V autoproteolytic subunit</fullName>
        <ecNumber evidence="9">2.7.7.7</ecNumber>
    </submittedName>
</protein>
<keyword evidence="5" id="KW-0234">DNA repair</keyword>
<dbReference type="Pfam" id="PF00717">
    <property type="entry name" value="Peptidase_S24"/>
    <property type="match status" value="1"/>
</dbReference>
<dbReference type="GO" id="GO:0009432">
    <property type="term" value="P:SOS response"/>
    <property type="evidence" value="ECO:0007669"/>
    <property type="project" value="UniProtKB-KW"/>
</dbReference>
<dbReference type="SUPFAM" id="SSF51306">
    <property type="entry name" value="LexA/Signal peptidase"/>
    <property type="match status" value="1"/>
</dbReference>
<keyword evidence="9" id="KW-0548">Nucleotidyltransferase</keyword>
<dbReference type="CDD" id="cd06529">
    <property type="entry name" value="S24_LexA-like"/>
    <property type="match status" value="1"/>
</dbReference>
<dbReference type="InterPro" id="IPR036286">
    <property type="entry name" value="LexA/Signal_pep-like_sf"/>
</dbReference>
<evidence type="ECO:0000256" key="6">
    <source>
        <dbReference type="ARBA" id="ARBA00023236"/>
    </source>
</evidence>
<comment type="caution">
    <text evidence="9">The sequence shown here is derived from an EMBL/GenBank/DDBJ whole genome shotgun (WGS) entry which is preliminary data.</text>
</comment>
<keyword evidence="4 7" id="KW-0068">Autocatalytic cleavage</keyword>
<dbReference type="InterPro" id="IPR039418">
    <property type="entry name" value="LexA-like"/>
</dbReference>
<dbReference type="PANTHER" id="PTHR33516">
    <property type="entry name" value="LEXA REPRESSOR"/>
    <property type="match status" value="1"/>
</dbReference>
<name>A0A940DK83_9BACT</name>
<evidence type="ECO:0000313" key="10">
    <source>
        <dbReference type="Proteomes" id="UP000712007"/>
    </source>
</evidence>
<dbReference type="NCBIfam" id="NF007621">
    <property type="entry name" value="PRK10276.1"/>
    <property type="match status" value="1"/>
</dbReference>
<organism evidence="9 10">
    <name type="scientific">Candidatus Aphodosoma intestinipullorum</name>
    <dbReference type="NCBI Taxonomy" id="2840674"/>
    <lineage>
        <taxon>Bacteria</taxon>
        <taxon>Pseudomonadati</taxon>
        <taxon>Bacteroidota</taxon>
        <taxon>Bacteroidia</taxon>
        <taxon>Bacteroidales</taxon>
        <taxon>Candidatus Aphodosoma</taxon>
    </lineage>
</organism>
<dbReference type="EMBL" id="JADIMV010000042">
    <property type="protein sequence ID" value="MBO8439447.1"/>
    <property type="molecule type" value="Genomic_DNA"/>
</dbReference>
<feature type="domain" description="Peptidase S24/S26A/S26B/S26C" evidence="8">
    <location>
        <begin position="32"/>
        <end position="121"/>
    </location>
</feature>
<dbReference type="GO" id="GO:0006281">
    <property type="term" value="P:DNA repair"/>
    <property type="evidence" value="ECO:0007669"/>
    <property type="project" value="UniProtKB-KW"/>
</dbReference>
<dbReference type="Gene3D" id="2.10.109.10">
    <property type="entry name" value="Umud Fragment, subunit A"/>
    <property type="match status" value="1"/>
</dbReference>
<keyword evidence="9" id="KW-0808">Transferase</keyword>
<dbReference type="AlphaFoldDB" id="A0A940DK83"/>
<dbReference type="GO" id="GO:0003677">
    <property type="term" value="F:DNA binding"/>
    <property type="evidence" value="ECO:0007669"/>
    <property type="project" value="InterPro"/>
</dbReference>
<dbReference type="GO" id="GO:0006355">
    <property type="term" value="P:regulation of DNA-templated transcription"/>
    <property type="evidence" value="ECO:0007669"/>
    <property type="project" value="InterPro"/>
</dbReference>
<evidence type="ECO:0000256" key="4">
    <source>
        <dbReference type="ARBA" id="ARBA00022813"/>
    </source>
</evidence>
<evidence type="ECO:0000256" key="7">
    <source>
        <dbReference type="RuleBase" id="RU003991"/>
    </source>
</evidence>
<dbReference type="EC" id="2.7.7.7" evidence="9"/>
<dbReference type="InterPro" id="IPR050077">
    <property type="entry name" value="LexA_repressor"/>
</dbReference>
<evidence type="ECO:0000256" key="3">
    <source>
        <dbReference type="ARBA" id="ARBA00022801"/>
    </source>
</evidence>